<feature type="transmembrane region" description="Helical" evidence="7">
    <location>
        <begin position="43"/>
        <end position="61"/>
    </location>
</feature>
<evidence type="ECO:0000256" key="4">
    <source>
        <dbReference type="ARBA" id="ARBA00022692"/>
    </source>
</evidence>
<evidence type="ECO:0000256" key="2">
    <source>
        <dbReference type="ARBA" id="ARBA00022448"/>
    </source>
</evidence>
<dbReference type="InterPro" id="IPR002751">
    <property type="entry name" value="CbiM/NikMN"/>
</dbReference>
<dbReference type="STRING" id="1715692.RUE5091_04209"/>
<dbReference type="EMBL" id="CYUD01000019">
    <property type="protein sequence ID" value="CUK18140.1"/>
    <property type="molecule type" value="Genomic_DNA"/>
</dbReference>
<dbReference type="Gene3D" id="1.10.1760.20">
    <property type="match status" value="1"/>
</dbReference>
<reference evidence="9" key="1">
    <citation type="submission" date="2015-09" db="EMBL/GenBank/DDBJ databases">
        <authorList>
            <person name="Rodrigo-Torres L."/>
            <person name="Arahal D.R."/>
        </authorList>
    </citation>
    <scope>NUCLEOTIDE SEQUENCE [LARGE SCALE GENOMIC DNA]</scope>
    <source>
        <strain evidence="9">CECT 5091</strain>
    </source>
</reference>
<evidence type="ECO:0000256" key="7">
    <source>
        <dbReference type="SAM" id="Phobius"/>
    </source>
</evidence>
<name>A0A0P1IJY5_9RHOB</name>
<dbReference type="AlphaFoldDB" id="A0A0P1IJY5"/>
<evidence type="ECO:0000313" key="9">
    <source>
        <dbReference type="Proteomes" id="UP000051260"/>
    </source>
</evidence>
<keyword evidence="3" id="KW-1003">Cell membrane</keyword>
<evidence type="ECO:0000256" key="6">
    <source>
        <dbReference type="ARBA" id="ARBA00023136"/>
    </source>
</evidence>
<evidence type="ECO:0000256" key="5">
    <source>
        <dbReference type="ARBA" id="ARBA00022989"/>
    </source>
</evidence>
<gene>
    <name evidence="8" type="ORF">RUE5091_04209</name>
</gene>
<keyword evidence="2" id="KW-0813">Transport</keyword>
<feature type="transmembrane region" description="Helical" evidence="7">
    <location>
        <begin position="111"/>
        <end position="133"/>
    </location>
</feature>
<dbReference type="GO" id="GO:0005886">
    <property type="term" value="C:plasma membrane"/>
    <property type="evidence" value="ECO:0007669"/>
    <property type="project" value="UniProtKB-SubCell"/>
</dbReference>
<keyword evidence="9" id="KW-1185">Reference proteome</keyword>
<dbReference type="GO" id="GO:0000041">
    <property type="term" value="P:transition metal ion transport"/>
    <property type="evidence" value="ECO:0007669"/>
    <property type="project" value="InterPro"/>
</dbReference>
<evidence type="ECO:0000256" key="3">
    <source>
        <dbReference type="ARBA" id="ARBA00022475"/>
    </source>
</evidence>
<dbReference type="Proteomes" id="UP000051260">
    <property type="component" value="Unassembled WGS sequence"/>
</dbReference>
<keyword evidence="5 7" id="KW-1133">Transmembrane helix</keyword>
<feature type="transmembrane region" description="Helical" evidence="7">
    <location>
        <begin position="145"/>
        <end position="168"/>
    </location>
</feature>
<dbReference type="OrthoDB" id="4710659at2"/>
<evidence type="ECO:0008006" key="10">
    <source>
        <dbReference type="Google" id="ProtNLM"/>
    </source>
</evidence>
<proteinExistence type="predicted"/>
<feature type="transmembrane region" description="Helical" evidence="7">
    <location>
        <begin position="180"/>
        <end position="205"/>
    </location>
</feature>
<evidence type="ECO:0000256" key="1">
    <source>
        <dbReference type="ARBA" id="ARBA00004651"/>
    </source>
</evidence>
<accession>A0A0P1IJY5</accession>
<keyword evidence="4 7" id="KW-0812">Transmembrane</keyword>
<evidence type="ECO:0000313" key="8">
    <source>
        <dbReference type="EMBL" id="CUK18140.1"/>
    </source>
</evidence>
<protein>
    <recommendedName>
        <fullName evidence="10">Cobalt transport protein CbiM</fullName>
    </recommendedName>
</protein>
<dbReference type="Pfam" id="PF01891">
    <property type="entry name" value="CbiM"/>
    <property type="match status" value="1"/>
</dbReference>
<dbReference type="RefSeq" id="WP_058283819.1">
    <property type="nucleotide sequence ID" value="NZ_CYUD01000019.1"/>
</dbReference>
<organism evidence="8 9">
    <name type="scientific">Ruegeria denitrificans</name>
    <dbReference type="NCBI Taxonomy" id="1715692"/>
    <lineage>
        <taxon>Bacteria</taxon>
        <taxon>Pseudomonadati</taxon>
        <taxon>Pseudomonadota</taxon>
        <taxon>Alphaproteobacteria</taxon>
        <taxon>Rhodobacterales</taxon>
        <taxon>Roseobacteraceae</taxon>
        <taxon>Ruegeria</taxon>
    </lineage>
</organism>
<comment type="subcellular location">
    <subcellularLocation>
        <location evidence="1">Cell membrane</location>
        <topology evidence="1">Multi-pass membrane protein</topology>
    </subcellularLocation>
</comment>
<feature type="transmembrane region" description="Helical" evidence="7">
    <location>
        <begin position="73"/>
        <end position="99"/>
    </location>
</feature>
<keyword evidence="6 7" id="KW-0472">Membrane</keyword>
<sequence>MHIEPGIVNGAKIALSYVTAAGAATYAAKETFSTLRANGPASFVMRSVLATVGVFLFFEVLPHFPVGVSEVHFILGSTLFLLLGAAPAAFGLAAGLLIQGVFFAPFDLPQYFINLTTLLVPLFALQALASRIIEPGTAYVDLKYGHALALSATYQGGVVAWVAFWAFYGQGFGAETMVSVLSFGGAYMLVIGIEPIADLAVLAAAKAMRGLNSTGLVTPRLYNAAKA</sequence>